<dbReference type="GeneID" id="127750551"/>
<evidence type="ECO:0000313" key="2">
    <source>
        <dbReference type="Proteomes" id="UP000504606"/>
    </source>
</evidence>
<feature type="compositionally biased region" description="Basic and acidic residues" evidence="1">
    <location>
        <begin position="245"/>
        <end position="268"/>
    </location>
</feature>
<dbReference type="Proteomes" id="UP000504606">
    <property type="component" value="Unplaced"/>
</dbReference>
<protein>
    <submittedName>
        <fullName evidence="3">Uncharacterized protein LOC127750551</fullName>
    </submittedName>
</protein>
<feature type="compositionally biased region" description="Basic and acidic residues" evidence="1">
    <location>
        <begin position="57"/>
        <end position="75"/>
    </location>
</feature>
<name>A0A9C6X3F9_FRAOC</name>
<feature type="region of interest" description="Disordered" evidence="1">
    <location>
        <begin position="232"/>
        <end position="289"/>
    </location>
</feature>
<organism evidence="2 3">
    <name type="scientific">Frankliniella occidentalis</name>
    <name type="common">Western flower thrips</name>
    <name type="synonym">Euthrips occidentalis</name>
    <dbReference type="NCBI Taxonomy" id="133901"/>
    <lineage>
        <taxon>Eukaryota</taxon>
        <taxon>Metazoa</taxon>
        <taxon>Ecdysozoa</taxon>
        <taxon>Arthropoda</taxon>
        <taxon>Hexapoda</taxon>
        <taxon>Insecta</taxon>
        <taxon>Pterygota</taxon>
        <taxon>Neoptera</taxon>
        <taxon>Paraneoptera</taxon>
        <taxon>Thysanoptera</taxon>
        <taxon>Terebrantia</taxon>
        <taxon>Thripoidea</taxon>
        <taxon>Thripidae</taxon>
        <taxon>Frankliniella</taxon>
    </lineage>
</organism>
<dbReference type="AlphaFoldDB" id="A0A9C6X3F9"/>
<sequence length="415" mass="48143">MEEIPEKKKTFRDLKVIVPKRSDERKILEARRPSKGIPQTKKVDPSQLDQVLQRVKRSLEEKKEGSKAKKAKVMEPEANPNLKRKAQASALRKAAARITQKNLPRKMPQEIVAFPVGQPGPSSHRAFPDPLEECVFAKHTRKQIEEKGNLAFPRKEPDSFMCSPITCRKMVDDPEAVLEEDWCEHFPMTPGEYLSLPSTSKFRQEKEKDLDFLPPHRRQYFAALELPPPVTREFLSSDSESEDERIEKKAESASEIAKRLAEEMRLTDSESEDETQEETINQGSEMEMKVDKLEAEIKKIDVELTTEEVEMELEEMEKGIQEEEEAIKELERKLEEKQANKEIICGGLQLDLPWKLTPITVEIKPTGRQEWLDNLIRQREIEKGELKVHPNDPRKKVRCRKCNKRYHKASECNKK</sequence>
<keyword evidence="2" id="KW-1185">Reference proteome</keyword>
<dbReference type="RefSeq" id="XP_052128450.1">
    <property type="nucleotide sequence ID" value="XM_052272490.1"/>
</dbReference>
<dbReference type="KEGG" id="foc:127750551"/>
<evidence type="ECO:0000256" key="1">
    <source>
        <dbReference type="SAM" id="MobiDB-lite"/>
    </source>
</evidence>
<reference evidence="3" key="1">
    <citation type="submission" date="2025-08" db="UniProtKB">
        <authorList>
            <consortium name="RefSeq"/>
        </authorList>
    </citation>
    <scope>IDENTIFICATION</scope>
    <source>
        <tissue evidence="3">Whole organism</tissue>
    </source>
</reference>
<accession>A0A9C6X3F9</accession>
<proteinExistence type="predicted"/>
<evidence type="ECO:0000313" key="3">
    <source>
        <dbReference type="RefSeq" id="XP_052128450.1"/>
    </source>
</evidence>
<gene>
    <name evidence="3" type="primary">LOC127750551</name>
</gene>
<feature type="region of interest" description="Disordered" evidence="1">
    <location>
        <begin position="25"/>
        <end position="87"/>
    </location>
</feature>